<proteinExistence type="predicted"/>
<evidence type="ECO:0000259" key="5">
    <source>
        <dbReference type="SMART" id="SM00990"/>
    </source>
</evidence>
<evidence type="ECO:0000256" key="2">
    <source>
        <dbReference type="ARBA" id="ARBA00022722"/>
    </source>
</evidence>
<evidence type="ECO:0000256" key="1">
    <source>
        <dbReference type="ARBA" id="ARBA00001946"/>
    </source>
</evidence>
<keyword evidence="2" id="KW-0540">Nuclease</keyword>
<comment type="caution">
    <text evidence="6">The sequence shown here is derived from an EMBL/GenBank/DDBJ whole genome shotgun (WGS) entry which is preliminary data.</text>
</comment>
<comment type="cofactor">
    <cofactor evidence="1">
        <name>Mg(2+)</name>
        <dbReference type="ChEBI" id="CHEBI:18420"/>
    </cofactor>
</comment>
<evidence type="ECO:0000313" key="6">
    <source>
        <dbReference type="EMBL" id="PWJ13997.1"/>
    </source>
</evidence>
<feature type="compositionally biased region" description="Basic and acidic residues" evidence="4">
    <location>
        <begin position="1"/>
        <end position="10"/>
    </location>
</feature>
<keyword evidence="3" id="KW-0378">Hydrolase</keyword>
<reference evidence="6 7" key="1">
    <citation type="submission" date="2018-05" db="EMBL/GenBank/DDBJ databases">
        <title>The Hungate 1000. A catalogue of reference genomes from the rumen microbiome.</title>
        <authorList>
            <person name="Kelly W."/>
        </authorList>
    </citation>
    <scope>NUCLEOTIDE SEQUENCE [LARGE SCALE GENOMIC DNA]</scope>
    <source>
        <strain evidence="6 7">SAb67</strain>
    </source>
</reference>
<evidence type="ECO:0000256" key="3">
    <source>
        <dbReference type="ARBA" id="ARBA00022801"/>
    </source>
</evidence>
<protein>
    <submittedName>
        <fullName evidence="6">VRR-NUC domain-containing protein</fullName>
    </submittedName>
</protein>
<evidence type="ECO:0000256" key="4">
    <source>
        <dbReference type="SAM" id="MobiDB-lite"/>
    </source>
</evidence>
<dbReference type="EMBL" id="QGDI01000003">
    <property type="protein sequence ID" value="PWJ13997.1"/>
    <property type="molecule type" value="Genomic_DNA"/>
</dbReference>
<dbReference type="Gene3D" id="3.40.1350.10">
    <property type="match status" value="1"/>
</dbReference>
<dbReference type="GO" id="GO:0016788">
    <property type="term" value="F:hydrolase activity, acting on ester bonds"/>
    <property type="evidence" value="ECO:0007669"/>
    <property type="project" value="InterPro"/>
</dbReference>
<feature type="domain" description="VRR-NUC" evidence="5">
    <location>
        <begin position="1"/>
        <end position="78"/>
    </location>
</feature>
<dbReference type="RefSeq" id="WP_242978568.1">
    <property type="nucleotide sequence ID" value="NZ_QGDI01000003.1"/>
</dbReference>
<sequence>MYHIPNEGKRSKATGGRLKAQGLKPGVPDVCLPTAHGGYIGLYIEMKVKPNRPTENQKNWLRALRAAGHLTAVAYDWEEAKNLIEDYLKLPPTIPKGESNEAK</sequence>
<dbReference type="SMART" id="SM00990">
    <property type="entry name" value="VRR_NUC"/>
    <property type="match status" value="1"/>
</dbReference>
<name>A0A315Y1V6_RUMFL</name>
<dbReference type="Proteomes" id="UP000245720">
    <property type="component" value="Unassembled WGS sequence"/>
</dbReference>
<dbReference type="InterPro" id="IPR014883">
    <property type="entry name" value="VRR_NUC"/>
</dbReference>
<dbReference type="GO" id="GO:0004518">
    <property type="term" value="F:nuclease activity"/>
    <property type="evidence" value="ECO:0007669"/>
    <property type="project" value="UniProtKB-KW"/>
</dbReference>
<evidence type="ECO:0000313" key="7">
    <source>
        <dbReference type="Proteomes" id="UP000245720"/>
    </source>
</evidence>
<organism evidence="6 7">
    <name type="scientific">Ruminococcus flavefaciens</name>
    <dbReference type="NCBI Taxonomy" id="1265"/>
    <lineage>
        <taxon>Bacteria</taxon>
        <taxon>Bacillati</taxon>
        <taxon>Bacillota</taxon>
        <taxon>Clostridia</taxon>
        <taxon>Eubacteriales</taxon>
        <taxon>Oscillospiraceae</taxon>
        <taxon>Ruminococcus</taxon>
    </lineage>
</organism>
<gene>
    <name evidence="6" type="ORF">IE37_00928</name>
</gene>
<dbReference type="InterPro" id="IPR011856">
    <property type="entry name" value="tRNA_endonuc-like_dom_sf"/>
</dbReference>
<dbReference type="AlphaFoldDB" id="A0A315Y1V6"/>
<dbReference type="Pfam" id="PF08774">
    <property type="entry name" value="VRR_NUC"/>
    <property type="match status" value="1"/>
</dbReference>
<accession>A0A315Y1V6</accession>
<feature type="region of interest" description="Disordered" evidence="4">
    <location>
        <begin position="1"/>
        <end position="20"/>
    </location>
</feature>
<dbReference type="GO" id="GO:0003676">
    <property type="term" value="F:nucleic acid binding"/>
    <property type="evidence" value="ECO:0007669"/>
    <property type="project" value="InterPro"/>
</dbReference>